<dbReference type="Pfam" id="PF02847">
    <property type="entry name" value="MA3"/>
    <property type="match status" value="1"/>
</dbReference>
<feature type="compositionally biased region" description="Low complexity" evidence="4">
    <location>
        <begin position="388"/>
        <end position="397"/>
    </location>
</feature>
<dbReference type="Proteomes" id="UP000838412">
    <property type="component" value="Chromosome 11"/>
</dbReference>
<feature type="compositionally biased region" description="Low complexity" evidence="4">
    <location>
        <begin position="439"/>
        <end position="448"/>
    </location>
</feature>
<feature type="region of interest" description="Disordered" evidence="4">
    <location>
        <begin position="214"/>
        <end position="794"/>
    </location>
</feature>
<feature type="region of interest" description="Disordered" evidence="4">
    <location>
        <begin position="883"/>
        <end position="964"/>
    </location>
</feature>
<feature type="compositionally biased region" description="Low complexity" evidence="4">
    <location>
        <begin position="534"/>
        <end position="543"/>
    </location>
</feature>
<sequence length="1708" mass="187636">MSLKQGKNSTVSPGPQQIQVQAQSGGPNSRTLRGGPPPRPEDYHQPRAIPAYTHPGSAAQQQGIPIQQGRHPHAAPSPHDMNKGQVGSQGPPPVVGTPPTGPSPGPQMSQQTQMYASVSMSQGHRSSQPGMGRHMQHQGPRQGHQPQYYRSSGPTANGRVPYQTGPRYSAPQTVTSAPPPQMFQHPNQMIPGHVPQQAYPQPTLFIPQQYRPQAIPHFQPPQPTIQSATAYFQPAPQGPGPGGTQATYRTGEQLQYFQSYGYAPQAQPMQTTQQQRPPSMPTGQITMIPSQQPPQPPQQVTPPLQQQQQTQQQQQQQMPQKRERKIIKITDNTGRDVTEEILSGGSGSSNPTPPNSGRSSATATPPQTQQQAAPPPSKPGENTNTSIAAQFAAQVAATLDTSPTPNKDTSATSTGSGGMTVSKEATAGKSESPKPGQVAAAAAPTTPTIQPESPAVVPRTEEQSVPSEQAAVPVAMETPAYVPVAEPSPAKAEPPAPSTGAAPTVASDDTDSAVSRRAEPVAAETKPVAMGNKPVAAADSNPVVVPPPVSKDSNPPPPVPKSAQSMVVDSKDKDATKDRNAVAESEQKPVENKTSAAKPTLPEEVAKPSPAGVTKAPETKSEEKPAAEVAAKKPAGETVAPEKAAAPTAVEEVNDESPQAKQVAKKSQKKKMKELNKKGDSKDSDLMDAFREKEESQTVEEPKPQEEPKTETPPPTTQAKPEETKVEVKIDPPKEEKPEVKEAPKVEVVPPKVEPPAPKVETAAPKEDSSAPKVDGVTNNNEKEENDEDVMEIEDKSGLKYKYREDQWSPLNPEGKKQYDRSFLLQFQPECIDKPDGLPKIVDVVLDKPLIITPQQMQGRPQDFRGMGGFNKGGPPGIPDLMPSYMKSPGGGHGRMVHGPNMGRQQSRGGNRREPRKIIPSLTNRLDDVELNKSENAWKPSTSKNKGPSTAEKSADKSPEEKETDEIFKKVQGILNKLTPQKFQTLCQQVLDLDIVTEERLKGVIDLVFEKAITEPNFSVAYANMCRCLIHLKVPMKDNPKQTVNFRKLLLNRCQREFEKDKDDEVMKDERMKKIELAKNEDEKKMMEVELEQEMTKARRRSLGNIRFIGELFKLKMLTENIMHDCVVKLLKSNDEESLECLCRLLTTIGKDLDFEKAKFDARQKDYPRRQPRMDQYFQQMDKIIKQKKTSSRVRFMIQDILELRMNNWVPRRDDNNPKTIDQIHKEAELEIQQQNLKLAQVKVDRRGQDRRGGGGGGRNAPQAASTQDGDGWNTVPVGKSARVSIDPNRLKFSKTQFDDGNIQLGPGGRPGAFGGWMKGSSGGTGAKSAQQQQQQQQEDSGRSTPSNRYSALSGDMSYDASRRNTSRGGSGSRDNSKTGRGQQQQQAPAIGRRNSRDQARDEQRFARDSVVDSLKRIESVGGRRSQSGERPERPERVREEPEKERRQGEKSRPSPTPSPAPPPAAAAPELDRAGMEKKSQAILDEYLGIRDLKEAIRCVKELSPVSLLNVLVEHFLNQTLERSPQAREATGHLLHDLVKQEVVPVDQYLKGLGGILEFADDMAIDIPHIWSYLGELIGPMVQDGSLPLTFLKEACTPLVACDKAGLLVSEILHQAAKNIGPKKVGELWKSSGLDWKNFLSKNEDVHDFVQKKNLGFTLEESRALPRKPEPLPMDRIQDELERLLMKDRADNEKIFDWIEVCDFVKMV</sequence>
<feature type="region of interest" description="Disordered" evidence="4">
    <location>
        <begin position="1240"/>
        <end position="1281"/>
    </location>
</feature>
<comment type="similarity">
    <text evidence="1">Belongs to the eukaryotic initiation factor 4G family.</text>
</comment>
<dbReference type="GO" id="GO:0003729">
    <property type="term" value="F:mRNA binding"/>
    <property type="evidence" value="ECO:0007669"/>
    <property type="project" value="TreeGrafter"/>
</dbReference>
<dbReference type="PANTHER" id="PTHR23253:SF78">
    <property type="entry name" value="EUKARYOTIC TRANSLATION INITIATION FACTOR 4G1, ISOFORM B-RELATED"/>
    <property type="match status" value="1"/>
</dbReference>
<dbReference type="Gene3D" id="1.25.40.180">
    <property type="match status" value="2"/>
</dbReference>
<feature type="region of interest" description="Disordered" evidence="4">
    <location>
        <begin position="1"/>
        <end position="199"/>
    </location>
</feature>
<feature type="compositionally biased region" description="Low complexity" evidence="4">
    <location>
        <begin position="137"/>
        <end position="147"/>
    </location>
</feature>
<evidence type="ECO:0000259" key="5">
    <source>
        <dbReference type="SMART" id="SM00543"/>
    </source>
</evidence>
<reference evidence="7" key="1">
    <citation type="submission" date="2022-01" db="EMBL/GenBank/DDBJ databases">
        <authorList>
            <person name="Braso-Vives M."/>
        </authorList>
    </citation>
    <scope>NUCLEOTIDE SEQUENCE</scope>
</reference>
<feature type="compositionally biased region" description="Pro residues" evidence="4">
    <location>
        <begin position="291"/>
        <end position="300"/>
    </location>
</feature>
<keyword evidence="2" id="KW-0396">Initiation factor</keyword>
<feature type="compositionally biased region" description="Basic and acidic residues" evidence="4">
    <location>
        <begin position="720"/>
        <end position="745"/>
    </location>
</feature>
<feature type="compositionally biased region" description="Basic and acidic residues" evidence="4">
    <location>
        <begin position="673"/>
        <end position="710"/>
    </location>
</feature>
<feature type="compositionally biased region" description="Basic and acidic residues" evidence="4">
    <location>
        <begin position="569"/>
        <end position="591"/>
    </location>
</feature>
<feature type="compositionally biased region" description="Basic residues" evidence="4">
    <location>
        <begin position="663"/>
        <end position="672"/>
    </location>
</feature>
<feature type="compositionally biased region" description="Polar residues" evidence="4">
    <location>
        <begin position="1"/>
        <end position="31"/>
    </location>
</feature>
<feature type="compositionally biased region" description="Basic and acidic residues" evidence="4">
    <location>
        <begin position="1395"/>
        <end position="1419"/>
    </location>
</feature>
<dbReference type="GO" id="GO:0016281">
    <property type="term" value="C:eukaryotic translation initiation factor 4F complex"/>
    <property type="evidence" value="ECO:0007669"/>
    <property type="project" value="TreeGrafter"/>
</dbReference>
<name>A0A8J9VI55_BRALA</name>
<dbReference type="InterPro" id="IPR003891">
    <property type="entry name" value="Initiation_fac_eIF4g_MI"/>
</dbReference>
<feature type="compositionally biased region" description="Polar residues" evidence="4">
    <location>
        <begin position="115"/>
        <end position="129"/>
    </location>
</feature>
<feature type="compositionally biased region" description="Basic and acidic residues" evidence="4">
    <location>
        <begin position="1427"/>
        <end position="1453"/>
    </location>
</feature>
<keyword evidence="8" id="KW-1185">Reference proteome</keyword>
<dbReference type="FunFam" id="1.25.40.180:FF:000001">
    <property type="entry name" value="Eukaryotic translation initiation factor 4 gamma, 3, putative"/>
    <property type="match status" value="1"/>
</dbReference>
<feature type="compositionally biased region" description="Polar residues" evidence="4">
    <location>
        <begin position="939"/>
        <end position="952"/>
    </location>
</feature>
<dbReference type="SUPFAM" id="SSF48371">
    <property type="entry name" value="ARM repeat"/>
    <property type="match status" value="2"/>
</dbReference>
<organism evidence="7 8">
    <name type="scientific">Branchiostoma lanceolatum</name>
    <name type="common">Common lancelet</name>
    <name type="synonym">Amphioxus lanceolatum</name>
    <dbReference type="NCBI Taxonomy" id="7740"/>
    <lineage>
        <taxon>Eukaryota</taxon>
        <taxon>Metazoa</taxon>
        <taxon>Chordata</taxon>
        <taxon>Cephalochordata</taxon>
        <taxon>Leptocardii</taxon>
        <taxon>Amphioxiformes</taxon>
        <taxon>Branchiostomatidae</taxon>
        <taxon>Branchiostoma</taxon>
    </lineage>
</organism>
<feature type="compositionally biased region" description="Polar residues" evidence="4">
    <location>
        <begin position="248"/>
        <end position="258"/>
    </location>
</feature>
<dbReference type="Pfam" id="PF21140">
    <property type="entry name" value="eIF4G1-like_eIF4E-bd"/>
    <property type="match status" value="1"/>
</dbReference>
<dbReference type="GO" id="GO:0003743">
    <property type="term" value="F:translation initiation factor activity"/>
    <property type="evidence" value="ECO:0007669"/>
    <property type="project" value="UniProtKB-KW"/>
</dbReference>
<keyword evidence="3" id="KW-0648">Protein biosynthesis</keyword>
<dbReference type="SMART" id="SM00544">
    <property type="entry name" value="MA3"/>
    <property type="match status" value="1"/>
</dbReference>
<feature type="compositionally biased region" description="Low complexity" evidence="4">
    <location>
        <begin position="1327"/>
        <end position="1338"/>
    </location>
</feature>
<feature type="compositionally biased region" description="Gly residues" evidence="4">
    <location>
        <begin position="1306"/>
        <end position="1326"/>
    </location>
</feature>
<evidence type="ECO:0000259" key="6">
    <source>
        <dbReference type="SMART" id="SM00544"/>
    </source>
</evidence>
<evidence type="ECO:0000256" key="2">
    <source>
        <dbReference type="ARBA" id="ARBA00022540"/>
    </source>
</evidence>
<dbReference type="Pfam" id="PF02854">
    <property type="entry name" value="MIF4G"/>
    <property type="match status" value="1"/>
</dbReference>
<feature type="compositionally biased region" description="Low complexity" evidence="4">
    <location>
        <begin position="301"/>
        <end position="319"/>
    </location>
</feature>
<feature type="compositionally biased region" description="Basic and acidic residues" evidence="4">
    <location>
        <begin position="953"/>
        <end position="964"/>
    </location>
</feature>
<dbReference type="InterPro" id="IPR049485">
    <property type="entry name" value="eIF4G1-like_eIF4E-bd"/>
</dbReference>
<feature type="compositionally biased region" description="Polar residues" evidence="4">
    <location>
        <begin position="399"/>
        <end position="408"/>
    </location>
</feature>
<evidence type="ECO:0000313" key="7">
    <source>
        <dbReference type="EMBL" id="CAH1239807.1"/>
    </source>
</evidence>
<accession>A0A8J9VI55</accession>
<feature type="domain" description="MI" evidence="6">
    <location>
        <begin position="1476"/>
        <end position="1588"/>
    </location>
</feature>
<evidence type="ECO:0000256" key="1">
    <source>
        <dbReference type="ARBA" id="ARBA00005775"/>
    </source>
</evidence>
<dbReference type="OrthoDB" id="514777at2759"/>
<dbReference type="FunFam" id="1.25.40.180:FF:000003">
    <property type="entry name" value="Putative eukaryotic translation initiation factor 4 gamma 1"/>
    <property type="match status" value="1"/>
</dbReference>
<feature type="compositionally biased region" description="Basic and acidic residues" evidence="4">
    <location>
        <begin position="1243"/>
        <end position="1253"/>
    </location>
</feature>
<feature type="compositionally biased region" description="Low complexity" evidence="4">
    <location>
        <begin position="58"/>
        <end position="69"/>
    </location>
</feature>
<protein>
    <submittedName>
        <fullName evidence="7">EIF4G1 protein</fullName>
    </submittedName>
</protein>
<evidence type="ECO:0000256" key="3">
    <source>
        <dbReference type="ARBA" id="ARBA00022917"/>
    </source>
</evidence>
<feature type="compositionally biased region" description="Low complexity" evidence="4">
    <location>
        <begin position="355"/>
        <end position="372"/>
    </location>
</feature>
<feature type="compositionally biased region" description="Pro residues" evidence="4">
    <location>
        <begin position="1455"/>
        <end position="1466"/>
    </location>
</feature>
<dbReference type="SMART" id="SM00543">
    <property type="entry name" value="MIF4G"/>
    <property type="match status" value="1"/>
</dbReference>
<feature type="compositionally biased region" description="Low complexity" evidence="4">
    <location>
        <begin position="263"/>
        <end position="277"/>
    </location>
</feature>
<dbReference type="InterPro" id="IPR003890">
    <property type="entry name" value="MIF4G-like_typ-3"/>
</dbReference>
<feature type="compositionally biased region" description="Polar residues" evidence="4">
    <location>
        <begin position="1379"/>
        <end position="1388"/>
    </location>
</feature>
<feature type="region of interest" description="Disordered" evidence="4">
    <location>
        <begin position="1295"/>
        <end position="1478"/>
    </location>
</feature>
<feature type="domain" description="MIF4G" evidence="5">
    <location>
        <begin position="968"/>
        <end position="1208"/>
    </location>
</feature>
<feature type="compositionally biased region" description="Pro residues" evidence="4">
    <location>
        <begin position="90"/>
        <end position="105"/>
    </location>
</feature>
<proteinExistence type="inferred from homology"/>
<evidence type="ECO:0000313" key="8">
    <source>
        <dbReference type="Proteomes" id="UP000838412"/>
    </source>
</evidence>
<dbReference type="InterPro" id="IPR016024">
    <property type="entry name" value="ARM-type_fold"/>
</dbReference>
<feature type="compositionally biased region" description="Low complexity" evidence="4">
    <location>
        <begin position="482"/>
        <end position="491"/>
    </location>
</feature>
<evidence type="ECO:0000256" key="4">
    <source>
        <dbReference type="SAM" id="MobiDB-lite"/>
    </source>
</evidence>
<gene>
    <name evidence="7" type="primary">EIF4G1</name>
    <name evidence="7" type="ORF">BLAG_LOCUS3988</name>
</gene>
<feature type="compositionally biased region" description="Pro residues" evidence="4">
    <location>
        <begin position="544"/>
        <end position="560"/>
    </location>
</feature>
<dbReference type="PANTHER" id="PTHR23253">
    <property type="entry name" value="EUKARYOTIC TRANSLATION INITIATION FACTOR 4 GAMMA"/>
    <property type="match status" value="1"/>
</dbReference>
<feature type="compositionally biased region" description="Basic and acidic residues" evidence="4">
    <location>
        <begin position="617"/>
        <end position="635"/>
    </location>
</feature>
<dbReference type="EMBL" id="OV696696">
    <property type="protein sequence ID" value="CAH1239807.1"/>
    <property type="molecule type" value="Genomic_DNA"/>
</dbReference>